<dbReference type="EMBL" id="VYQF01000006">
    <property type="protein sequence ID" value="KAA9037248.1"/>
    <property type="molecule type" value="Genomic_DNA"/>
</dbReference>
<sequence>MFDVNVKILSELKNFITVVSSNRELLGKFCSSDKDFSRSRKLPFDKLAFFIIKLCKKTLSVELERYFEELNNSMPCSASAFTQQRCKLHFSFFYWWNAVLYRSYYFYSSNQVKRWNEYRLIAADGSNINVINSAALSKHFGG</sequence>
<protein>
    <submittedName>
        <fullName evidence="1">Uncharacterized protein</fullName>
    </submittedName>
</protein>
<organism evidence="1 2">
    <name type="scientific">Ginsengibacter hankyongi</name>
    <dbReference type="NCBI Taxonomy" id="2607284"/>
    <lineage>
        <taxon>Bacteria</taxon>
        <taxon>Pseudomonadati</taxon>
        <taxon>Bacteroidota</taxon>
        <taxon>Chitinophagia</taxon>
        <taxon>Chitinophagales</taxon>
        <taxon>Chitinophagaceae</taxon>
        <taxon>Ginsengibacter</taxon>
    </lineage>
</organism>
<dbReference type="AlphaFoldDB" id="A0A5J5IEH5"/>
<proteinExistence type="predicted"/>
<evidence type="ECO:0000313" key="2">
    <source>
        <dbReference type="Proteomes" id="UP000326903"/>
    </source>
</evidence>
<evidence type="ECO:0000313" key="1">
    <source>
        <dbReference type="EMBL" id="KAA9037248.1"/>
    </source>
</evidence>
<keyword evidence="2" id="KW-1185">Reference proteome</keyword>
<name>A0A5J5IEH5_9BACT</name>
<comment type="caution">
    <text evidence="1">The sequence shown here is derived from an EMBL/GenBank/DDBJ whole genome shotgun (WGS) entry which is preliminary data.</text>
</comment>
<accession>A0A5J5IEH5</accession>
<dbReference type="RefSeq" id="WP_150416176.1">
    <property type="nucleotide sequence ID" value="NZ_VYQF01000006.1"/>
</dbReference>
<dbReference type="Proteomes" id="UP000326903">
    <property type="component" value="Unassembled WGS sequence"/>
</dbReference>
<reference evidence="1 2" key="1">
    <citation type="submission" date="2019-09" db="EMBL/GenBank/DDBJ databases">
        <title>Draft genome sequence of Ginsengibacter sp. BR5-29.</title>
        <authorList>
            <person name="Im W.-T."/>
        </authorList>
    </citation>
    <scope>NUCLEOTIDE SEQUENCE [LARGE SCALE GENOMIC DNA]</scope>
    <source>
        <strain evidence="1 2">BR5-29</strain>
    </source>
</reference>
<gene>
    <name evidence="1" type="ORF">FW778_17630</name>
</gene>